<gene>
    <name evidence="1" type="ORF">VNI00_011418</name>
</gene>
<accession>A0AAW0CBL0</accession>
<organism evidence="1 2">
    <name type="scientific">Paramarasmius palmivorus</name>
    <dbReference type="NCBI Taxonomy" id="297713"/>
    <lineage>
        <taxon>Eukaryota</taxon>
        <taxon>Fungi</taxon>
        <taxon>Dikarya</taxon>
        <taxon>Basidiomycota</taxon>
        <taxon>Agaricomycotina</taxon>
        <taxon>Agaricomycetes</taxon>
        <taxon>Agaricomycetidae</taxon>
        <taxon>Agaricales</taxon>
        <taxon>Marasmiineae</taxon>
        <taxon>Marasmiaceae</taxon>
        <taxon>Paramarasmius</taxon>
    </lineage>
</organism>
<dbReference type="Proteomes" id="UP001383192">
    <property type="component" value="Unassembled WGS sequence"/>
</dbReference>
<evidence type="ECO:0000313" key="1">
    <source>
        <dbReference type="EMBL" id="KAK7036752.1"/>
    </source>
</evidence>
<comment type="caution">
    <text evidence="1">The sequence shown here is derived from an EMBL/GenBank/DDBJ whole genome shotgun (WGS) entry which is preliminary data.</text>
</comment>
<name>A0AAW0CBL0_9AGAR</name>
<sequence>MSQIIRLTTSATKQQEVARAFIRFANEIGCQTAVIGGLALALLGSERTTQMNILIKLPENLTILALREAVKEKDKLFVDHGLHLYKIDPEEHSNLEVNPDVRSLLQHGQNNVLVETLPTGQLGLPLVAGPLLETSLSGLPVLHPKVLILTKLKRWSAIQDSTRPKTMLKARSDLEDVKFLVNFLAEKQEHVAFDEYAGKPREALLKHVGVLWEHFVLHEDTDSLETLQKVLKPDDLEALQQQVGDNSEL</sequence>
<keyword evidence="2" id="KW-1185">Reference proteome</keyword>
<protein>
    <submittedName>
        <fullName evidence="1">Uncharacterized protein</fullName>
    </submittedName>
</protein>
<dbReference type="AlphaFoldDB" id="A0AAW0CBL0"/>
<proteinExistence type="predicted"/>
<dbReference type="EMBL" id="JAYKXP010000049">
    <property type="protein sequence ID" value="KAK7036752.1"/>
    <property type="molecule type" value="Genomic_DNA"/>
</dbReference>
<evidence type="ECO:0000313" key="2">
    <source>
        <dbReference type="Proteomes" id="UP001383192"/>
    </source>
</evidence>
<reference evidence="1 2" key="1">
    <citation type="submission" date="2024-01" db="EMBL/GenBank/DDBJ databases">
        <title>A draft genome for a cacao thread blight-causing isolate of Paramarasmius palmivorus.</title>
        <authorList>
            <person name="Baruah I.K."/>
            <person name="Bukari Y."/>
            <person name="Amoako-Attah I."/>
            <person name="Meinhardt L.W."/>
            <person name="Bailey B.A."/>
            <person name="Cohen S.P."/>
        </authorList>
    </citation>
    <scope>NUCLEOTIDE SEQUENCE [LARGE SCALE GENOMIC DNA]</scope>
    <source>
        <strain evidence="1 2">GH-12</strain>
    </source>
</reference>